<dbReference type="Proteomes" id="UP000039865">
    <property type="component" value="Unassembled WGS sequence"/>
</dbReference>
<dbReference type="PANTHER" id="PTHR43719">
    <property type="entry name" value="TWO-COMPONENT HISTIDINE KINASE"/>
    <property type="match status" value="1"/>
</dbReference>
<dbReference type="AlphaFoldDB" id="A0A078ASQ8"/>
<dbReference type="SMART" id="SM00448">
    <property type="entry name" value="REC"/>
    <property type="match status" value="1"/>
</dbReference>
<dbReference type="InterPro" id="IPR011006">
    <property type="entry name" value="CheY-like_superfamily"/>
</dbReference>
<dbReference type="GO" id="GO:0000155">
    <property type="term" value="F:phosphorelay sensor kinase activity"/>
    <property type="evidence" value="ECO:0007669"/>
    <property type="project" value="InterPro"/>
</dbReference>
<dbReference type="SUPFAM" id="SSF55874">
    <property type="entry name" value="ATPase domain of HSP90 chaperone/DNA topoisomerase II/histidine kinase"/>
    <property type="match status" value="1"/>
</dbReference>
<keyword evidence="6" id="KW-1185">Reference proteome</keyword>
<dbReference type="SUPFAM" id="SSF52172">
    <property type="entry name" value="CheY-like"/>
    <property type="match status" value="1"/>
</dbReference>
<dbReference type="InterPro" id="IPR003594">
    <property type="entry name" value="HATPase_dom"/>
</dbReference>
<name>A0A078ASQ8_STYLE</name>
<evidence type="ECO:0000313" key="6">
    <source>
        <dbReference type="Proteomes" id="UP000039865"/>
    </source>
</evidence>
<feature type="modified residue" description="4-aspartylphosphate" evidence="2">
    <location>
        <position position="449"/>
    </location>
</feature>
<reference evidence="5 6" key="1">
    <citation type="submission" date="2014-06" db="EMBL/GenBank/DDBJ databases">
        <authorList>
            <person name="Swart Estienne"/>
        </authorList>
    </citation>
    <scope>NUCLEOTIDE SEQUENCE [LARGE SCALE GENOMIC DNA]</scope>
    <source>
        <strain evidence="5 6">130c</strain>
    </source>
</reference>
<dbReference type="Pfam" id="PF02518">
    <property type="entry name" value="HATPase_c"/>
    <property type="match status" value="1"/>
</dbReference>
<feature type="domain" description="Response regulatory" evidence="4">
    <location>
        <begin position="392"/>
        <end position="516"/>
    </location>
</feature>
<dbReference type="PROSITE" id="PS50110">
    <property type="entry name" value="RESPONSE_REGULATORY"/>
    <property type="match status" value="1"/>
</dbReference>
<dbReference type="OrthoDB" id="297641at2759"/>
<dbReference type="EMBL" id="CCKQ01013387">
    <property type="protein sequence ID" value="CDW85046.1"/>
    <property type="molecule type" value="Genomic_DNA"/>
</dbReference>
<dbReference type="Pfam" id="PF00072">
    <property type="entry name" value="Response_reg"/>
    <property type="match status" value="1"/>
</dbReference>
<dbReference type="InterPro" id="IPR004358">
    <property type="entry name" value="Sig_transdc_His_kin-like_C"/>
</dbReference>
<accession>A0A078ASQ8</accession>
<dbReference type="InterPro" id="IPR050956">
    <property type="entry name" value="2C_system_His_kinase"/>
</dbReference>
<keyword evidence="5" id="KW-0808">Transferase</keyword>
<dbReference type="Gene3D" id="3.40.50.2300">
    <property type="match status" value="1"/>
</dbReference>
<gene>
    <name evidence="5" type="primary">Contig4740.g5059</name>
    <name evidence="5" type="ORF">STYLEM_14116</name>
</gene>
<sequence>MIVFKEISNYKKLQKSKTKEQFTNILVNSTAHNISTPINSIKGFTELLELDQSVMHSLSSKEHIRLIKLCLKILIFNTKNLMEHSVIRLKQFKRNQNTINLSTAFKDILEIFKIQSEQKGLLFLKFFDTTVKDRLVRIDQSRLELVLFNLLQNAIQYTFKGSIKIKMKILNKDVLITKFDNIFYSSSSYIRTDFQDKKEQGIQNEEDLKQLNANIIRTEVLDSFSTDQQFLSISITDSGKGMSINEINQVFSLFSLGKISQDQINQQGMGLGLTVSQMICEQYGGKIFIEKTEIEQGTKISLIIPIELVEADDIHALITSRTQFFDSKTQETSNFDHPSVTDRLGQRFKREYIGNYEPMKTLVFDQLPNPSRSASLILHQNQIECRRQNNQKILIVDDTPFNVQVLEMILKQIFDIKCDVAYSGNEAIEIVMKRLNVDAQDQYQLIIMDINMPGLDGVETTRKIKDILKNNQISKIYAHTAINLEQFGSYAEKGFDGFIAKPIEVNYLSQVLSQIKLI</sequence>
<dbReference type="InterPro" id="IPR005467">
    <property type="entry name" value="His_kinase_dom"/>
</dbReference>
<organism evidence="5 6">
    <name type="scientific">Stylonychia lemnae</name>
    <name type="common">Ciliate</name>
    <dbReference type="NCBI Taxonomy" id="5949"/>
    <lineage>
        <taxon>Eukaryota</taxon>
        <taxon>Sar</taxon>
        <taxon>Alveolata</taxon>
        <taxon>Ciliophora</taxon>
        <taxon>Intramacronucleata</taxon>
        <taxon>Spirotrichea</taxon>
        <taxon>Stichotrichia</taxon>
        <taxon>Sporadotrichida</taxon>
        <taxon>Oxytrichidae</taxon>
        <taxon>Stylonychinae</taxon>
        <taxon>Stylonychia</taxon>
    </lineage>
</organism>
<dbReference type="SUPFAM" id="SSF47384">
    <property type="entry name" value="Homodimeric domain of signal transducing histidine kinase"/>
    <property type="match status" value="1"/>
</dbReference>
<dbReference type="InterPro" id="IPR001789">
    <property type="entry name" value="Sig_transdc_resp-reg_receiver"/>
</dbReference>
<dbReference type="PROSITE" id="PS50109">
    <property type="entry name" value="HIS_KIN"/>
    <property type="match status" value="1"/>
</dbReference>
<evidence type="ECO:0000256" key="2">
    <source>
        <dbReference type="PROSITE-ProRule" id="PRU00169"/>
    </source>
</evidence>
<dbReference type="PANTHER" id="PTHR43719:SF28">
    <property type="entry name" value="PEROXIDE STRESS-ACTIVATED HISTIDINE KINASE MAK1-RELATED"/>
    <property type="match status" value="1"/>
</dbReference>
<evidence type="ECO:0000259" key="3">
    <source>
        <dbReference type="PROSITE" id="PS50109"/>
    </source>
</evidence>
<dbReference type="InterPro" id="IPR036097">
    <property type="entry name" value="HisK_dim/P_sf"/>
</dbReference>
<keyword evidence="1 2" id="KW-0597">Phosphoprotein</keyword>
<dbReference type="Gene3D" id="3.30.565.10">
    <property type="entry name" value="Histidine kinase-like ATPase, C-terminal domain"/>
    <property type="match status" value="1"/>
</dbReference>
<evidence type="ECO:0000259" key="4">
    <source>
        <dbReference type="PROSITE" id="PS50110"/>
    </source>
</evidence>
<evidence type="ECO:0000313" key="5">
    <source>
        <dbReference type="EMBL" id="CDW85046.1"/>
    </source>
</evidence>
<keyword evidence="5" id="KW-0418">Kinase</keyword>
<proteinExistence type="predicted"/>
<dbReference type="InterPro" id="IPR036890">
    <property type="entry name" value="HATPase_C_sf"/>
</dbReference>
<evidence type="ECO:0000256" key="1">
    <source>
        <dbReference type="ARBA" id="ARBA00022553"/>
    </source>
</evidence>
<dbReference type="CDD" id="cd17546">
    <property type="entry name" value="REC_hyHK_CKI1_RcsC-like"/>
    <property type="match status" value="1"/>
</dbReference>
<protein>
    <submittedName>
        <fullName evidence="5">Multi-sensor hybrid histidine kinase</fullName>
    </submittedName>
</protein>
<feature type="domain" description="Histidine kinase" evidence="3">
    <location>
        <begin position="29"/>
        <end position="308"/>
    </location>
</feature>
<dbReference type="PRINTS" id="PR00344">
    <property type="entry name" value="BCTRLSENSOR"/>
</dbReference>
<dbReference type="InParanoid" id="A0A078ASQ8"/>
<dbReference type="SMART" id="SM00387">
    <property type="entry name" value="HATPase_c"/>
    <property type="match status" value="1"/>
</dbReference>